<dbReference type="Pfam" id="PF22352">
    <property type="entry name" value="K319L-like_PKD"/>
    <property type="match status" value="2"/>
</dbReference>
<protein>
    <recommendedName>
        <fullName evidence="1">PKD/Chitinase domain-containing protein</fullName>
    </recommendedName>
</protein>
<dbReference type="GO" id="GO:0016020">
    <property type="term" value="C:membrane"/>
    <property type="evidence" value="ECO:0007669"/>
    <property type="project" value="TreeGrafter"/>
</dbReference>
<accession>A0A285IMY1</accession>
<dbReference type="SMART" id="SM00089">
    <property type="entry name" value="PKD"/>
    <property type="match status" value="2"/>
</dbReference>
<feature type="domain" description="PKD/Chitinase" evidence="1">
    <location>
        <begin position="136"/>
        <end position="216"/>
    </location>
</feature>
<dbReference type="InterPro" id="IPR018247">
    <property type="entry name" value="EF_Hand_1_Ca_BS"/>
</dbReference>
<dbReference type="InterPro" id="IPR022409">
    <property type="entry name" value="PKD/Chitinase_dom"/>
</dbReference>
<evidence type="ECO:0000259" key="1">
    <source>
        <dbReference type="SMART" id="SM00089"/>
    </source>
</evidence>
<dbReference type="Gene3D" id="2.60.40.3010">
    <property type="match status" value="1"/>
</dbReference>
<dbReference type="AlphaFoldDB" id="A0A285IMY1"/>
<dbReference type="Gene3D" id="2.60.40.10">
    <property type="entry name" value="Immunoglobulins"/>
    <property type="match status" value="1"/>
</dbReference>
<dbReference type="GO" id="GO:0031410">
    <property type="term" value="C:cytoplasmic vesicle"/>
    <property type="evidence" value="ECO:0007669"/>
    <property type="project" value="TreeGrafter"/>
</dbReference>
<dbReference type="PROSITE" id="PS00018">
    <property type="entry name" value="EF_HAND_1"/>
    <property type="match status" value="1"/>
</dbReference>
<keyword evidence="3" id="KW-1185">Reference proteome</keyword>
<sequence length="848" mass="91314">MSNNTLWILLALTIIISGCGGGSGSDTAVVAQNKTPRVSVANVTTYETELVTVNASAVDDDGSIVQYRWQQTAGAMVALSDTSSASISFIAPAVTADQTLTFQVTATDNQGASATVVATVIVKFNQPPLISLLDTEADEQSTSELAANITDDGVITAIAWLQIGGPAVTLEGADTLTLRFTAPDVEQQTALRFRLTVTDNLGKSSSAEVTVTVNLVDVVFNVQGFVSDAAISYAEVSTRIDGVWYSTTANASGEYNLNVKLTTDENSELIVLHATSPDSDIVVFQSLLGTTQQLLSAAGNDKTLSNNEMFATNITNVSAAHYALLMHANNGVAPTTSTELQNAMQEMNGDLLIPFATAIKLVLDYSADNAELALPARYADTAEWLADSASVRHYIHQAKLKASAVYDDAAAAILADHKLVKVQLAPDDVTGHYFVDRTSATSREVSQIIIREDKTGTWLQNNAGGDFSWSQTSDGVVLDFGTPGLLLANESRETHLMSVTLAITSQTADLVHFVAKKMLASPHSDSWVTDPEITTTIVSFKAFKPNALINASDMLELNQVYTLPYAGRNSEFAPDSLFNIATLLHAAEVEFTGSVEAGGVAYFTTADYISPDGLLAETRPYPWHINAAGQVIIALSDSEVVEISVLPVRLVQDNPVVSVRSQIGGQGRATTYVAAAKREPRWLAASVPGIYAIPGDPLNVTDMFWLELYDDKTAITVSIGDTNRDGVISDNEIAQQPGFWQIDEAGALHVRRYRSNENSRICQPTAWQPAPEDSCQLYNDRAIHLNNVGNLTAEDEQDLSIVIDHRFYDSFNRGGTTGNPQLGFDLLSWASRYNIIWKKVPVRPISLN</sequence>
<dbReference type="CDD" id="cd00146">
    <property type="entry name" value="PKD"/>
    <property type="match status" value="1"/>
</dbReference>
<dbReference type="InterPro" id="IPR029865">
    <property type="entry name" value="KIAA0319-like"/>
</dbReference>
<dbReference type="InterPro" id="IPR013783">
    <property type="entry name" value="Ig-like_fold"/>
</dbReference>
<dbReference type="OrthoDB" id="369088at2"/>
<gene>
    <name evidence="2" type="ORF">SAMN06297280_1377</name>
</gene>
<dbReference type="Proteomes" id="UP000219353">
    <property type="component" value="Unassembled WGS sequence"/>
</dbReference>
<evidence type="ECO:0000313" key="2">
    <source>
        <dbReference type="EMBL" id="SNY49365.1"/>
    </source>
</evidence>
<dbReference type="PANTHER" id="PTHR46182">
    <property type="entry name" value="FI19480P1"/>
    <property type="match status" value="1"/>
</dbReference>
<evidence type="ECO:0000313" key="3">
    <source>
        <dbReference type="Proteomes" id="UP000219353"/>
    </source>
</evidence>
<feature type="domain" description="PKD/Chitinase" evidence="1">
    <location>
        <begin position="35"/>
        <end position="125"/>
    </location>
</feature>
<dbReference type="EMBL" id="OBEB01000002">
    <property type="protein sequence ID" value="SNY49365.1"/>
    <property type="molecule type" value="Genomic_DNA"/>
</dbReference>
<reference evidence="3" key="1">
    <citation type="submission" date="2017-09" db="EMBL/GenBank/DDBJ databases">
        <authorList>
            <person name="Varghese N."/>
            <person name="Submissions S."/>
        </authorList>
    </citation>
    <scope>NUCLEOTIDE SEQUENCE [LARGE SCALE GENOMIC DNA]</scope>
    <source>
        <strain evidence="3">CGMCC 1.12461</strain>
    </source>
</reference>
<proteinExistence type="predicted"/>
<dbReference type="RefSeq" id="WP_097110654.1">
    <property type="nucleotide sequence ID" value="NZ_OBEB01000002.1"/>
</dbReference>
<name>A0A285IMY1_9GAMM</name>
<organism evidence="2 3">
    <name type="scientific">Arsukibacterium tuosuense</name>
    <dbReference type="NCBI Taxonomy" id="1323745"/>
    <lineage>
        <taxon>Bacteria</taxon>
        <taxon>Pseudomonadati</taxon>
        <taxon>Pseudomonadota</taxon>
        <taxon>Gammaproteobacteria</taxon>
        <taxon>Chromatiales</taxon>
        <taxon>Chromatiaceae</taxon>
        <taxon>Arsukibacterium</taxon>
    </lineage>
</organism>
<dbReference type="PANTHER" id="PTHR46182:SF2">
    <property type="entry name" value="FI19480P1"/>
    <property type="match status" value="1"/>
</dbReference>